<feature type="transmembrane region" description="Helical" evidence="10">
    <location>
        <begin position="665"/>
        <end position="688"/>
    </location>
</feature>
<sequence length="743" mass="80864">MRRLVEDHGAPLVAQLREALAALPRLARKEALEGEAIGRQAGTGQRHEGGRGAGDHGDVDAAQGRLLDDPEARIGDGGHAGVGDDHHIGALGRVVHELRRTGGLVVLVIGHGLAREGQAERAHELVEAPRVLGGHDVRLLERPAQARRRVLEVADGGARQDDASACLLPAHTPQPTGVGRGLAGRVAPVTVPTVSALAGRPSAPAPGANDARPTEPAAAYTRAALLTRLTGSVTGRWFATLGPASIWVPLLLTLLAGLLRFWNLDHPDKLLFDETYYVKDGWSMLHYGYEREWPKEIDATFADGLATPSAGPEYVVHPPLGKWLIAWGMAIFGTDHGLGWRAASAAFGTLTVLVTTLVAQRLFRSVALAALAGLFMAVDGQQVVLSRVSILDIFLGFFVMLSFYLVLVDRDSGRRRLAEAIAANAEANGGVPSAAFMERGPRLGWRPWRLVLGVSLGALCSIKWSGLAFVAIFCLLMVWWDCQARRSAGIRRWLSAGILRDGIPAFFYTIPTALVTYVSTWTGWFLHSSAYGHGATKDVTGFFALIPEPLRDLWRYHSTAYTFHNGLTSPHPAASNPWTWLFAGRPVLIQYDTAEKHGVPCAPGGDCIQVMTDLPNPLLWWAGTAALLVVLWAFLGRRDWRALGILSGVLAGYIPWLFFPLRTGFIFYTTGYQPFTVLAVVYALGLIAGRLSDPPRRRRTGVIIVLAFSALVVLVSWWFWPVWTGGTITPFEYRLRLWLPSWG</sequence>
<evidence type="ECO:0000259" key="13">
    <source>
        <dbReference type="Pfam" id="PF16192"/>
    </source>
</evidence>
<feature type="region of interest" description="Disordered" evidence="11">
    <location>
        <begin position="34"/>
        <end position="62"/>
    </location>
</feature>
<comment type="function">
    <text evidence="10">Protein O-mannosyltransferase that catalyzes the transfer of a single mannose residue from a polyprenol phospho-mannosyl lipidic donor to the hydroxyl group of selected serine and threonine residues in acceptor proteins.</text>
</comment>
<dbReference type="PANTHER" id="PTHR10050">
    <property type="entry name" value="DOLICHYL-PHOSPHATE-MANNOSE--PROTEIN MANNOSYLTRANSFERASE"/>
    <property type="match status" value="1"/>
</dbReference>
<evidence type="ECO:0000256" key="4">
    <source>
        <dbReference type="ARBA" id="ARBA00022676"/>
    </source>
</evidence>
<keyword evidence="4 10" id="KW-0328">Glycosyltransferase</keyword>
<dbReference type="Pfam" id="PF16192">
    <property type="entry name" value="PMT_4TMC"/>
    <property type="match status" value="1"/>
</dbReference>
<evidence type="ECO:0000313" key="14">
    <source>
        <dbReference type="EMBL" id="RII42929.1"/>
    </source>
</evidence>
<dbReference type="Pfam" id="PF02366">
    <property type="entry name" value="PMT"/>
    <property type="match status" value="1"/>
</dbReference>
<evidence type="ECO:0000313" key="15">
    <source>
        <dbReference type="Proteomes" id="UP000265419"/>
    </source>
</evidence>
<dbReference type="UniPathway" id="UPA00378"/>
<keyword evidence="5 10" id="KW-0808">Transferase</keyword>
<keyword evidence="6 10" id="KW-0812">Transmembrane</keyword>
<evidence type="ECO:0000256" key="5">
    <source>
        <dbReference type="ARBA" id="ARBA00022679"/>
    </source>
</evidence>
<feature type="transmembrane region" description="Helical" evidence="10">
    <location>
        <begin position="618"/>
        <end position="635"/>
    </location>
</feature>
<evidence type="ECO:0000256" key="3">
    <source>
        <dbReference type="ARBA" id="ARBA00007222"/>
    </source>
</evidence>
<dbReference type="GO" id="GO:0005886">
    <property type="term" value="C:plasma membrane"/>
    <property type="evidence" value="ECO:0007669"/>
    <property type="project" value="UniProtKB-SubCell"/>
</dbReference>
<keyword evidence="15" id="KW-1185">Reference proteome</keyword>
<protein>
    <recommendedName>
        <fullName evidence="9 10">Polyprenol-phosphate-mannose--protein mannosyltransferase</fullName>
        <ecNumber evidence="10">2.4.1.-</ecNumber>
    </recommendedName>
</protein>
<feature type="domain" description="ArnT-like N-terminal" evidence="12">
    <location>
        <begin position="251"/>
        <end position="495"/>
    </location>
</feature>
<organism evidence="14 15">
    <name type="scientific">Galactobacter valiniphilus</name>
    <dbReference type="NCBI Taxonomy" id="2676122"/>
    <lineage>
        <taxon>Bacteria</taxon>
        <taxon>Bacillati</taxon>
        <taxon>Actinomycetota</taxon>
        <taxon>Actinomycetes</taxon>
        <taxon>Micrococcales</taxon>
        <taxon>Micrococcaceae</taxon>
        <taxon>Galactobacter</taxon>
    </lineage>
</organism>
<feature type="transmembrane region" description="Helical" evidence="10">
    <location>
        <begin position="366"/>
        <end position="384"/>
    </location>
</feature>
<keyword evidence="7 10" id="KW-1133">Transmembrane helix</keyword>
<proteinExistence type="inferred from homology"/>
<feature type="compositionally biased region" description="Basic and acidic residues" evidence="11">
    <location>
        <begin position="45"/>
        <end position="59"/>
    </location>
</feature>
<evidence type="ECO:0000256" key="7">
    <source>
        <dbReference type="ARBA" id="ARBA00022989"/>
    </source>
</evidence>
<dbReference type="AlphaFoldDB" id="A0A399JFG4"/>
<feature type="transmembrane region" description="Helical" evidence="10">
    <location>
        <begin position="338"/>
        <end position="359"/>
    </location>
</feature>
<reference evidence="14 15" key="1">
    <citation type="submission" date="2018-07" db="EMBL/GenBank/DDBJ databases">
        <title>Arthrobacter sp. nov., isolated from raw cow's milk with high bacterial count.</title>
        <authorList>
            <person name="Hahne J."/>
            <person name="Isele D."/>
            <person name="Lipski A."/>
        </authorList>
    </citation>
    <scope>NUCLEOTIDE SEQUENCE [LARGE SCALE GENOMIC DNA]</scope>
    <source>
        <strain evidence="14 15">JZ R-35</strain>
    </source>
</reference>
<dbReference type="InterPro" id="IPR032421">
    <property type="entry name" value="PMT_4TMC"/>
</dbReference>
<dbReference type="EMBL" id="QQXK01000007">
    <property type="protein sequence ID" value="RII42929.1"/>
    <property type="molecule type" value="Genomic_DNA"/>
</dbReference>
<evidence type="ECO:0000256" key="10">
    <source>
        <dbReference type="RuleBase" id="RU367007"/>
    </source>
</evidence>
<keyword evidence="10" id="KW-1003">Cell membrane</keyword>
<gene>
    <name evidence="14" type="ORF">DWB68_05165</name>
</gene>
<dbReference type="GO" id="GO:0004169">
    <property type="term" value="F:dolichyl-phosphate-mannose-protein mannosyltransferase activity"/>
    <property type="evidence" value="ECO:0007669"/>
    <property type="project" value="UniProtKB-UniRule"/>
</dbReference>
<dbReference type="GO" id="GO:0012505">
    <property type="term" value="C:endomembrane system"/>
    <property type="evidence" value="ECO:0007669"/>
    <property type="project" value="UniProtKB-SubCell"/>
</dbReference>
<evidence type="ECO:0000256" key="6">
    <source>
        <dbReference type="ARBA" id="ARBA00022692"/>
    </source>
</evidence>
<dbReference type="PANTHER" id="PTHR10050:SF46">
    <property type="entry name" value="PROTEIN O-MANNOSYL-TRANSFERASE 2"/>
    <property type="match status" value="1"/>
</dbReference>
<feature type="transmembrane region" description="Helical" evidence="10">
    <location>
        <begin position="390"/>
        <end position="408"/>
    </location>
</feature>
<feature type="transmembrane region" description="Helical" evidence="10">
    <location>
        <begin position="700"/>
        <end position="720"/>
    </location>
</feature>
<dbReference type="Proteomes" id="UP000265419">
    <property type="component" value="Unassembled WGS sequence"/>
</dbReference>
<dbReference type="EC" id="2.4.1.-" evidence="10"/>
<dbReference type="InterPro" id="IPR027005">
    <property type="entry name" value="PMT-like"/>
</dbReference>
<feature type="domain" description="Protein O-mannosyl-transferase C-terminal four TM" evidence="13">
    <location>
        <begin position="550"/>
        <end position="742"/>
    </location>
</feature>
<evidence type="ECO:0000256" key="2">
    <source>
        <dbReference type="ARBA" id="ARBA00004922"/>
    </source>
</evidence>
<evidence type="ECO:0000256" key="8">
    <source>
        <dbReference type="ARBA" id="ARBA00023136"/>
    </source>
</evidence>
<name>A0A399JFG4_9MICC</name>
<feature type="transmembrane region" description="Helical" evidence="10">
    <location>
        <begin position="237"/>
        <end position="262"/>
    </location>
</feature>
<comment type="pathway">
    <text evidence="2 10">Protein modification; protein glycosylation.</text>
</comment>
<feature type="transmembrane region" description="Helical" evidence="10">
    <location>
        <begin position="642"/>
        <end position="659"/>
    </location>
</feature>
<accession>A0A399JFG4</accession>
<comment type="caution">
    <text evidence="14">The sequence shown here is derived from an EMBL/GenBank/DDBJ whole genome shotgun (WGS) entry which is preliminary data.</text>
</comment>
<evidence type="ECO:0000259" key="12">
    <source>
        <dbReference type="Pfam" id="PF02366"/>
    </source>
</evidence>
<keyword evidence="8 10" id="KW-0472">Membrane</keyword>
<evidence type="ECO:0000256" key="9">
    <source>
        <dbReference type="ARBA" id="ARBA00093617"/>
    </source>
</evidence>
<dbReference type="InterPro" id="IPR003342">
    <property type="entry name" value="ArnT-like_N"/>
</dbReference>
<comment type="subcellular location">
    <subcellularLocation>
        <location evidence="10">Cell membrane</location>
    </subcellularLocation>
    <subcellularLocation>
        <location evidence="1">Endomembrane system</location>
        <topology evidence="1">Multi-pass membrane protein</topology>
    </subcellularLocation>
</comment>
<comment type="similarity">
    <text evidence="3 10">Belongs to the glycosyltransferase 39 family.</text>
</comment>
<evidence type="ECO:0000256" key="11">
    <source>
        <dbReference type="SAM" id="MobiDB-lite"/>
    </source>
</evidence>
<evidence type="ECO:0000256" key="1">
    <source>
        <dbReference type="ARBA" id="ARBA00004127"/>
    </source>
</evidence>